<reference evidence="2 3" key="1">
    <citation type="journal article" date="2020" name="ISME J.">
        <title>Comparative genomics reveals insights into cyanobacterial evolution and habitat adaptation.</title>
        <authorList>
            <person name="Chen M.Y."/>
            <person name="Teng W.K."/>
            <person name="Zhao L."/>
            <person name="Hu C.X."/>
            <person name="Zhou Y.K."/>
            <person name="Han B.P."/>
            <person name="Song L.R."/>
            <person name="Shu W.S."/>
        </authorList>
    </citation>
    <scope>NUCLEOTIDE SEQUENCE [LARGE SCALE GENOMIC DNA]</scope>
    <source>
        <strain evidence="2 3">FACHB-159</strain>
    </source>
</reference>
<evidence type="ECO:0008006" key="4">
    <source>
        <dbReference type="Google" id="ProtNLM"/>
    </source>
</evidence>
<dbReference type="Proteomes" id="UP000637383">
    <property type="component" value="Unassembled WGS sequence"/>
</dbReference>
<feature type="region of interest" description="Disordered" evidence="1">
    <location>
        <begin position="359"/>
        <end position="380"/>
    </location>
</feature>
<name>A0ABR8KE78_9NOSO</name>
<accession>A0ABR8KE78</accession>
<evidence type="ECO:0000313" key="2">
    <source>
        <dbReference type="EMBL" id="MBD2736407.1"/>
    </source>
</evidence>
<organism evidence="2 3">
    <name type="scientific">Nostoc paludosum FACHB-159</name>
    <dbReference type="NCBI Taxonomy" id="2692908"/>
    <lineage>
        <taxon>Bacteria</taxon>
        <taxon>Bacillati</taxon>
        <taxon>Cyanobacteriota</taxon>
        <taxon>Cyanophyceae</taxon>
        <taxon>Nostocales</taxon>
        <taxon>Nostocaceae</taxon>
        <taxon>Nostoc</taxon>
    </lineage>
</organism>
<dbReference type="EMBL" id="JACJTU010000021">
    <property type="protein sequence ID" value="MBD2736407.1"/>
    <property type="molecule type" value="Genomic_DNA"/>
</dbReference>
<proteinExistence type="predicted"/>
<gene>
    <name evidence="2" type="ORF">H6H03_21370</name>
</gene>
<evidence type="ECO:0000256" key="1">
    <source>
        <dbReference type="SAM" id="MobiDB-lite"/>
    </source>
</evidence>
<keyword evidence="3" id="KW-1185">Reference proteome</keyword>
<sequence length="411" mass="44977">MTNIISSHERLSPQKSMSPDLTSHQHQSDEVKENSSTTDTATQSQVQLPSKRLEIVHATTGRLRIRASEGISKSTIKNISQALRQQYGIKQVDANEETGSIVVSFEPKKLSLPQVLGLLQQLNIHQAQVSPTSNTQVDPFAAWKSLDFWKEQTISLIPLMTGLAVTGGLGISGLASIPVYMITAEATRKVIDVFEEALGSEKLQQVKGKPDAHSTNKGNAFGQNQEVRDLKGKNSITQPAKIAYSVVHAIPGRIRFHLPRLAEDRAYGRRLERLINNDPQTIGVRVNSGAASIAISYQPSQISVSHWVNLMELALQTNPPSDAIKVAQPQTSQEEVSQTTQTDTTTVLEDTTLNVSHTAQSDNTNVLEDTTQQESRTAEVENTNLNLSSLWADLKPATLSYSLAIMANFPL</sequence>
<dbReference type="Pfam" id="PF19991">
    <property type="entry name" value="HMA_2"/>
    <property type="match status" value="1"/>
</dbReference>
<feature type="compositionally biased region" description="Polar residues" evidence="1">
    <location>
        <begin position="13"/>
        <end position="25"/>
    </location>
</feature>
<feature type="compositionally biased region" description="Polar residues" evidence="1">
    <location>
        <begin position="34"/>
        <end position="48"/>
    </location>
</feature>
<comment type="caution">
    <text evidence="2">The sequence shown here is derived from an EMBL/GenBank/DDBJ whole genome shotgun (WGS) entry which is preliminary data.</text>
</comment>
<protein>
    <recommendedName>
        <fullName evidence="4">HMA domain-containing protein</fullName>
    </recommendedName>
</protein>
<evidence type="ECO:0000313" key="3">
    <source>
        <dbReference type="Proteomes" id="UP000637383"/>
    </source>
</evidence>
<feature type="region of interest" description="Disordered" evidence="1">
    <location>
        <begin position="1"/>
        <end position="49"/>
    </location>
</feature>